<keyword evidence="4" id="KW-0547">Nucleotide-binding</keyword>
<sequence>MAGGFGGKMRFAKEEDKEIKISKDILLRIFKYFKPFWKQMILAIILLLIVSILGLVPPIMTKNIIDKALPEKSMYLLIMFILACIGATVLKELVSVGQNYINTWISKHIIYNMKNEMYMHLQHMSMNFFSLSKPGEITTRMTSDIEGIQDIFKTTIVNALGSILTLATTMVALFAMNWKMALISFIILPVFILPTRKVGKYRWKIAMDSQERLSELNQLIQETLSISGATLMKIFTKEKDSYNQFESTNKKVINLQIKETLAGRWFFMTMSIFTTLGPMLIYLYGGYLFMIDKMSIGEIVAFVALLDRLYRPVTQLSNIHIDVTRSLALFQRIFDYFDIEEESRDKDNAINLEKVNGNIEFKDVSFAYKKDLQVLHDINFSINSGTMTALVGASGVGKTTVTNLIPRLYEVSEGSIKIDGHDTRDVTLQSLRRQIGIVMQEPYLFNDTIEANLRYGSEDATNEELIEACKAAYIHDFIMSLPDNYKTVVGNRGIKLSGGEKQRISIARVILKNPKILILDEATSALDSVSEMYIQKALVPLLKGRTSIVIAHRLSTILSADNILVFEDGKIVQSGKHNELLNEGGLYKKLYDTQFKKENAFI</sequence>
<organism evidence="11 12">
    <name type="scientific">Clostridium sartagoforme</name>
    <dbReference type="NCBI Taxonomy" id="84031"/>
    <lineage>
        <taxon>Bacteria</taxon>
        <taxon>Bacillati</taxon>
        <taxon>Bacillota</taxon>
        <taxon>Clostridia</taxon>
        <taxon>Eubacteriales</taxon>
        <taxon>Clostridiaceae</taxon>
        <taxon>Clostridium</taxon>
    </lineage>
</organism>
<evidence type="ECO:0000256" key="6">
    <source>
        <dbReference type="ARBA" id="ARBA00022989"/>
    </source>
</evidence>
<dbReference type="PROSITE" id="PS50929">
    <property type="entry name" value="ABC_TM1F"/>
    <property type="match status" value="1"/>
</dbReference>
<dbReference type="PANTHER" id="PTHR43394:SF1">
    <property type="entry name" value="ATP-BINDING CASSETTE SUB-FAMILY B MEMBER 10, MITOCHONDRIAL"/>
    <property type="match status" value="1"/>
</dbReference>
<reference evidence="11 12" key="1">
    <citation type="submission" date="2019-04" db="EMBL/GenBank/DDBJ databases">
        <title>Microbes associate with the intestines of laboratory mice.</title>
        <authorList>
            <person name="Navarre W."/>
            <person name="Wong E."/>
            <person name="Huang K."/>
            <person name="Tropini C."/>
            <person name="Ng K."/>
            <person name="Yu B."/>
        </authorList>
    </citation>
    <scope>NUCLEOTIDE SEQUENCE [LARGE SCALE GENOMIC DNA]</scope>
    <source>
        <strain evidence="11 12">NM50_B9-20</strain>
    </source>
</reference>
<keyword evidence="2" id="KW-0813">Transport</keyword>
<feature type="transmembrane region" description="Helical" evidence="8">
    <location>
        <begin position="40"/>
        <end position="61"/>
    </location>
</feature>
<feature type="transmembrane region" description="Helical" evidence="8">
    <location>
        <begin position="181"/>
        <end position="199"/>
    </location>
</feature>
<keyword evidence="6 8" id="KW-1133">Transmembrane helix</keyword>
<dbReference type="Pfam" id="PF00005">
    <property type="entry name" value="ABC_tran"/>
    <property type="match status" value="1"/>
</dbReference>
<dbReference type="Gene3D" id="3.40.50.300">
    <property type="entry name" value="P-loop containing nucleotide triphosphate hydrolases"/>
    <property type="match status" value="1"/>
</dbReference>
<evidence type="ECO:0000256" key="7">
    <source>
        <dbReference type="ARBA" id="ARBA00023136"/>
    </source>
</evidence>
<dbReference type="GO" id="GO:0005886">
    <property type="term" value="C:plasma membrane"/>
    <property type="evidence" value="ECO:0007669"/>
    <property type="project" value="UniProtKB-SubCell"/>
</dbReference>
<name>A0A4S2DI58_9CLOT</name>
<dbReference type="InterPro" id="IPR003593">
    <property type="entry name" value="AAA+_ATPase"/>
</dbReference>
<dbReference type="InterPro" id="IPR036640">
    <property type="entry name" value="ABC1_TM_sf"/>
</dbReference>
<accession>A0A4S2DI58</accession>
<feature type="domain" description="ABC transmembrane type-1" evidence="10">
    <location>
        <begin position="41"/>
        <end position="318"/>
    </location>
</feature>
<evidence type="ECO:0000256" key="3">
    <source>
        <dbReference type="ARBA" id="ARBA00022692"/>
    </source>
</evidence>
<dbReference type="PROSITE" id="PS50893">
    <property type="entry name" value="ABC_TRANSPORTER_2"/>
    <property type="match status" value="1"/>
</dbReference>
<evidence type="ECO:0000256" key="5">
    <source>
        <dbReference type="ARBA" id="ARBA00022840"/>
    </source>
</evidence>
<dbReference type="Gene3D" id="1.20.1560.10">
    <property type="entry name" value="ABC transporter type 1, transmembrane domain"/>
    <property type="match status" value="1"/>
</dbReference>
<dbReference type="InterPro" id="IPR039421">
    <property type="entry name" value="Type_1_exporter"/>
</dbReference>
<dbReference type="OrthoDB" id="9762778at2"/>
<keyword evidence="12" id="KW-1185">Reference proteome</keyword>
<comment type="caution">
    <text evidence="11">The sequence shown here is derived from an EMBL/GenBank/DDBJ whole genome shotgun (WGS) entry which is preliminary data.</text>
</comment>
<dbReference type="CDD" id="cd18550">
    <property type="entry name" value="ABC_6TM_exporter_like"/>
    <property type="match status" value="1"/>
</dbReference>
<keyword evidence="5 11" id="KW-0067">ATP-binding</keyword>
<feature type="transmembrane region" description="Helical" evidence="8">
    <location>
        <begin position="156"/>
        <end position="175"/>
    </location>
</feature>
<feature type="transmembrane region" description="Helical" evidence="8">
    <location>
        <begin position="265"/>
        <end position="285"/>
    </location>
</feature>
<dbReference type="SUPFAM" id="SSF52540">
    <property type="entry name" value="P-loop containing nucleoside triphosphate hydrolases"/>
    <property type="match status" value="1"/>
</dbReference>
<evidence type="ECO:0000256" key="8">
    <source>
        <dbReference type="SAM" id="Phobius"/>
    </source>
</evidence>
<keyword evidence="7 8" id="KW-0472">Membrane</keyword>
<dbReference type="SUPFAM" id="SSF90123">
    <property type="entry name" value="ABC transporter transmembrane region"/>
    <property type="match status" value="1"/>
</dbReference>
<keyword evidence="3 8" id="KW-0812">Transmembrane</keyword>
<evidence type="ECO:0000313" key="11">
    <source>
        <dbReference type="EMBL" id="TGY41838.1"/>
    </source>
</evidence>
<evidence type="ECO:0000256" key="2">
    <source>
        <dbReference type="ARBA" id="ARBA00022448"/>
    </source>
</evidence>
<dbReference type="Proteomes" id="UP000306888">
    <property type="component" value="Unassembled WGS sequence"/>
</dbReference>
<dbReference type="AlphaFoldDB" id="A0A4S2DI58"/>
<evidence type="ECO:0000256" key="1">
    <source>
        <dbReference type="ARBA" id="ARBA00004651"/>
    </source>
</evidence>
<comment type="subcellular location">
    <subcellularLocation>
        <location evidence="1">Cell membrane</location>
        <topology evidence="1">Multi-pass membrane protein</topology>
    </subcellularLocation>
</comment>
<dbReference type="InterPro" id="IPR027417">
    <property type="entry name" value="P-loop_NTPase"/>
</dbReference>
<evidence type="ECO:0000256" key="4">
    <source>
        <dbReference type="ARBA" id="ARBA00022741"/>
    </source>
</evidence>
<dbReference type="PANTHER" id="PTHR43394">
    <property type="entry name" value="ATP-DEPENDENT PERMEASE MDL1, MITOCHONDRIAL"/>
    <property type="match status" value="1"/>
</dbReference>
<dbReference type="InterPro" id="IPR003439">
    <property type="entry name" value="ABC_transporter-like_ATP-bd"/>
</dbReference>
<dbReference type="Pfam" id="PF00664">
    <property type="entry name" value="ABC_membrane"/>
    <property type="match status" value="1"/>
</dbReference>
<dbReference type="GO" id="GO:0015421">
    <property type="term" value="F:ABC-type oligopeptide transporter activity"/>
    <property type="evidence" value="ECO:0007669"/>
    <property type="project" value="TreeGrafter"/>
</dbReference>
<dbReference type="GO" id="GO:0005524">
    <property type="term" value="F:ATP binding"/>
    <property type="evidence" value="ECO:0007669"/>
    <property type="project" value="UniProtKB-KW"/>
</dbReference>
<dbReference type="InterPro" id="IPR017871">
    <property type="entry name" value="ABC_transporter-like_CS"/>
</dbReference>
<dbReference type="EMBL" id="SRYR01000005">
    <property type="protein sequence ID" value="TGY41838.1"/>
    <property type="molecule type" value="Genomic_DNA"/>
</dbReference>
<protein>
    <submittedName>
        <fullName evidence="11">ABC transporter ATP-binding protein</fullName>
    </submittedName>
</protein>
<evidence type="ECO:0000259" key="9">
    <source>
        <dbReference type="PROSITE" id="PS50893"/>
    </source>
</evidence>
<proteinExistence type="predicted"/>
<gene>
    <name evidence="11" type="ORF">E5347_11000</name>
</gene>
<evidence type="ECO:0000313" key="12">
    <source>
        <dbReference type="Proteomes" id="UP000306888"/>
    </source>
</evidence>
<feature type="domain" description="ABC transporter" evidence="9">
    <location>
        <begin position="359"/>
        <end position="593"/>
    </location>
</feature>
<dbReference type="PROSITE" id="PS00211">
    <property type="entry name" value="ABC_TRANSPORTER_1"/>
    <property type="match status" value="1"/>
</dbReference>
<dbReference type="RefSeq" id="WP_136007281.1">
    <property type="nucleotide sequence ID" value="NZ_SRYR01000005.1"/>
</dbReference>
<dbReference type="GO" id="GO:0016887">
    <property type="term" value="F:ATP hydrolysis activity"/>
    <property type="evidence" value="ECO:0007669"/>
    <property type="project" value="InterPro"/>
</dbReference>
<dbReference type="InterPro" id="IPR011527">
    <property type="entry name" value="ABC1_TM_dom"/>
</dbReference>
<evidence type="ECO:0000259" key="10">
    <source>
        <dbReference type="PROSITE" id="PS50929"/>
    </source>
</evidence>
<feature type="transmembrane region" description="Helical" evidence="8">
    <location>
        <begin position="73"/>
        <end position="90"/>
    </location>
</feature>
<dbReference type="FunFam" id="3.40.50.300:FF:000287">
    <property type="entry name" value="Multidrug ABC transporter ATP-binding protein"/>
    <property type="match status" value="1"/>
</dbReference>
<dbReference type="SMART" id="SM00382">
    <property type="entry name" value="AAA"/>
    <property type="match status" value="1"/>
</dbReference>